<feature type="domain" description="TonB-dependent receptor plug" evidence="18">
    <location>
        <begin position="66"/>
        <end position="165"/>
    </location>
</feature>
<dbReference type="KEGG" id="pkc:PKB_3092"/>
<keyword evidence="7 16" id="KW-0732">Signal</keyword>
<evidence type="ECO:0000256" key="6">
    <source>
        <dbReference type="ARBA" id="ARBA00022692"/>
    </source>
</evidence>
<evidence type="ECO:0000259" key="18">
    <source>
        <dbReference type="Pfam" id="PF07715"/>
    </source>
</evidence>
<dbReference type="Gene3D" id="2.170.130.10">
    <property type="entry name" value="TonB-dependent receptor, plug domain"/>
    <property type="match status" value="1"/>
</dbReference>
<comment type="subcellular location">
    <subcellularLocation>
        <location evidence="1 14">Cell outer membrane</location>
        <topology evidence="1 14">Multi-pass membrane protein</topology>
    </subcellularLocation>
</comment>
<evidence type="ECO:0000256" key="12">
    <source>
        <dbReference type="ARBA" id="ARBA00023170"/>
    </source>
</evidence>
<gene>
    <name evidence="19" type="ORF">PKB_3092</name>
</gene>
<dbReference type="eggNOG" id="COG4773">
    <property type="taxonomic scope" value="Bacteria"/>
</dbReference>
<reference evidence="19 20" key="2">
    <citation type="submission" date="2014-05" db="EMBL/GenBank/DDBJ databases">
        <title>Genome sequence of the 3-chlorobenzoate degrading bacterium Pseudomonas knackmussii B13 shows multiple evidence for horizontal gene transfer.</title>
        <authorList>
            <person name="Miyazaki R."/>
            <person name="Bertelli C."/>
            <person name="Falquet L."/>
            <person name="Robinson-Rechavi M."/>
            <person name="Gharib W."/>
            <person name="Roy S."/>
            <person name="Van der Meer J.R."/>
        </authorList>
    </citation>
    <scope>NUCLEOTIDE SEQUENCE [LARGE SCALE GENOMIC DNA]</scope>
    <source>
        <strain evidence="19 20">B13</strain>
    </source>
</reference>
<evidence type="ECO:0000256" key="14">
    <source>
        <dbReference type="PROSITE-ProRule" id="PRU01360"/>
    </source>
</evidence>
<keyword evidence="8" id="KW-0408">Iron</keyword>
<evidence type="ECO:0000313" key="20">
    <source>
        <dbReference type="Proteomes" id="UP000025241"/>
    </source>
</evidence>
<dbReference type="InterPro" id="IPR010105">
    <property type="entry name" value="TonB_sidphr_rcpt"/>
</dbReference>
<dbReference type="PROSITE" id="PS52016">
    <property type="entry name" value="TONB_DEPENDENT_REC_3"/>
    <property type="match status" value="1"/>
</dbReference>
<evidence type="ECO:0000256" key="1">
    <source>
        <dbReference type="ARBA" id="ARBA00004571"/>
    </source>
</evidence>
<dbReference type="AlphaFoldDB" id="A0A024HIH8"/>
<feature type="chain" id="PRO_5001530035" evidence="16">
    <location>
        <begin position="26"/>
        <end position="705"/>
    </location>
</feature>
<keyword evidence="6 14" id="KW-0812">Transmembrane</keyword>
<feature type="signal peptide" evidence="16">
    <location>
        <begin position="1"/>
        <end position="25"/>
    </location>
</feature>
<dbReference type="RefSeq" id="WP_043252998.1">
    <property type="nucleotide sequence ID" value="NZ_HG322950.1"/>
</dbReference>
<organism evidence="19 20">
    <name type="scientific">Pseudomonas knackmussii (strain DSM 6978 / CCUG 54928 / LMG 23759 / B13)</name>
    <dbReference type="NCBI Taxonomy" id="1301098"/>
    <lineage>
        <taxon>Bacteria</taxon>
        <taxon>Pseudomonadati</taxon>
        <taxon>Pseudomonadota</taxon>
        <taxon>Gammaproteobacteria</taxon>
        <taxon>Pseudomonadales</taxon>
        <taxon>Pseudomonadaceae</taxon>
        <taxon>Pseudomonas</taxon>
    </lineage>
</organism>
<evidence type="ECO:0000313" key="19">
    <source>
        <dbReference type="EMBL" id="CDF84439.1"/>
    </source>
</evidence>
<dbReference type="InterPro" id="IPR037066">
    <property type="entry name" value="Plug_dom_sf"/>
</dbReference>
<dbReference type="EMBL" id="HG322950">
    <property type="protein sequence ID" value="CDF84439.1"/>
    <property type="molecule type" value="Genomic_DNA"/>
</dbReference>
<keyword evidence="20" id="KW-1185">Reference proteome</keyword>
<evidence type="ECO:0000256" key="8">
    <source>
        <dbReference type="ARBA" id="ARBA00023004"/>
    </source>
</evidence>
<dbReference type="InterPro" id="IPR039426">
    <property type="entry name" value="TonB-dep_rcpt-like"/>
</dbReference>
<evidence type="ECO:0000256" key="2">
    <source>
        <dbReference type="ARBA" id="ARBA00009810"/>
    </source>
</evidence>
<keyword evidence="11 14" id="KW-0472">Membrane</keyword>
<evidence type="ECO:0000256" key="16">
    <source>
        <dbReference type="SAM" id="SignalP"/>
    </source>
</evidence>
<evidence type="ECO:0000256" key="11">
    <source>
        <dbReference type="ARBA" id="ARBA00023136"/>
    </source>
</evidence>
<dbReference type="PANTHER" id="PTHR32552">
    <property type="entry name" value="FERRICHROME IRON RECEPTOR-RELATED"/>
    <property type="match status" value="1"/>
</dbReference>
<dbReference type="Gene3D" id="2.40.170.20">
    <property type="entry name" value="TonB-dependent receptor, beta-barrel domain"/>
    <property type="match status" value="1"/>
</dbReference>
<evidence type="ECO:0000256" key="15">
    <source>
        <dbReference type="RuleBase" id="RU003357"/>
    </source>
</evidence>
<keyword evidence="5" id="KW-0410">Iron transport</keyword>
<reference evidence="19 20" key="1">
    <citation type="submission" date="2013-03" db="EMBL/GenBank/DDBJ databases">
        <authorList>
            <person name="Linke B."/>
        </authorList>
    </citation>
    <scope>NUCLEOTIDE SEQUENCE [LARGE SCALE GENOMIC DNA]</scope>
    <source>
        <strain evidence="19 20">B13</strain>
    </source>
</reference>
<dbReference type="STRING" id="1301098.PKB_3092"/>
<dbReference type="NCBIfam" id="TIGR01783">
    <property type="entry name" value="TonB-siderophor"/>
    <property type="match status" value="1"/>
</dbReference>
<dbReference type="InterPro" id="IPR000531">
    <property type="entry name" value="Beta-barrel_TonB"/>
</dbReference>
<keyword evidence="3 14" id="KW-0813">Transport</keyword>
<comment type="similarity">
    <text evidence="2 14 15">Belongs to the TonB-dependent receptor family.</text>
</comment>
<dbReference type="CDD" id="cd01347">
    <property type="entry name" value="ligand_gated_channel"/>
    <property type="match status" value="1"/>
</dbReference>
<evidence type="ECO:0000256" key="10">
    <source>
        <dbReference type="ARBA" id="ARBA00023077"/>
    </source>
</evidence>
<dbReference type="GO" id="GO:0038023">
    <property type="term" value="F:signaling receptor activity"/>
    <property type="evidence" value="ECO:0007669"/>
    <property type="project" value="InterPro"/>
</dbReference>
<dbReference type="Pfam" id="PF07715">
    <property type="entry name" value="Plug"/>
    <property type="match status" value="1"/>
</dbReference>
<proteinExistence type="inferred from homology"/>
<accession>A0A024HIH8</accession>
<keyword evidence="4 14" id="KW-1134">Transmembrane beta strand</keyword>
<evidence type="ECO:0000256" key="13">
    <source>
        <dbReference type="ARBA" id="ARBA00023237"/>
    </source>
</evidence>
<dbReference type="GO" id="GO:0015891">
    <property type="term" value="P:siderophore transport"/>
    <property type="evidence" value="ECO:0007669"/>
    <property type="project" value="InterPro"/>
</dbReference>
<dbReference type="Pfam" id="PF00593">
    <property type="entry name" value="TonB_dep_Rec_b-barrel"/>
    <property type="match status" value="1"/>
</dbReference>
<dbReference type="SUPFAM" id="SSF56935">
    <property type="entry name" value="Porins"/>
    <property type="match status" value="1"/>
</dbReference>
<dbReference type="FunFam" id="2.170.130.10:FF:000010">
    <property type="entry name" value="Ferripyoverdine receptor"/>
    <property type="match status" value="1"/>
</dbReference>
<dbReference type="InterPro" id="IPR036942">
    <property type="entry name" value="Beta-barrel_TonB_sf"/>
</dbReference>
<sequence>MFKLAPLTAQMLAVVAAGAMGNALAAENPVELPTATVSASPDTVEAPAKGYQAKPASTSTRLNMTAKETPQGVTSVTREQLDDFHMDSIRDVLSNTPGVNVQKVETDRTYFTARGFDINTFQYDGVGMPLTYGLLVGDVDTAPYQQIDIVHGANGLMGGTGNPSATVNFVRKRPTYTPEASVTLSAGSWDKRRVDVDVSGPLTESGNVRGRVIYANENGNSYLDRYSREKNIFSGELAFDLSDSDVLTLGFEDQKTNANGASWGALPLVDANGKPIHYSSTHSNISQPWVYWDVHVQRAFAEWTHDFANNWQSKLTVTGVDHREDSQMFYMYSDATSPTGYTGLGSKYKGKYRELVGDGSLSGPFSLLGREHELTLGASAARSNGSERSLYGSALYYMPVSLEDALHGSIPRPTYDIANDSDTADFTDRQKSLYSAARWSLTDDLHLITGARMLSADSDGDNYGSPRDVRIHGKVTPYYGVVYDLTPEYSLYASYTEVFNPQYYLDSHAQVLDPLEGKSYEAGIKGLLLDKKLNVSAAVFHTKQDNVAEYAGYDASVGGSYYEGMSFESQGVELAAAGGGAPGLELSGGYTYVYITDADHDRARLYIPRHQLNSALTYRLPMAPKVKVGGNLSWQSKTTSDAAPEATQDAYALVGLMASYEIDKNWSTQLNLNNLTDEKYLQSLRYAQSNFGDPRNFTASVTWKY</sequence>
<dbReference type="OrthoDB" id="8663017at2"/>
<evidence type="ECO:0000256" key="9">
    <source>
        <dbReference type="ARBA" id="ARBA00023065"/>
    </source>
</evidence>
<evidence type="ECO:0000259" key="17">
    <source>
        <dbReference type="Pfam" id="PF00593"/>
    </source>
</evidence>
<name>A0A024HIH8_PSEKB</name>
<keyword evidence="9" id="KW-0406">Ion transport</keyword>
<dbReference type="PATRIC" id="fig|1301098.3.peg.3118"/>
<dbReference type="HOGENOM" id="CLU_008287_9_3_6"/>
<dbReference type="GO" id="GO:0009279">
    <property type="term" value="C:cell outer membrane"/>
    <property type="evidence" value="ECO:0007669"/>
    <property type="project" value="UniProtKB-SubCell"/>
</dbReference>
<evidence type="ECO:0000256" key="7">
    <source>
        <dbReference type="ARBA" id="ARBA00022729"/>
    </source>
</evidence>
<dbReference type="PANTHER" id="PTHR32552:SF74">
    <property type="entry name" value="HYDROXAMATE SIDEROPHORE RECEPTOR FHUE"/>
    <property type="match status" value="1"/>
</dbReference>
<evidence type="ECO:0000256" key="3">
    <source>
        <dbReference type="ARBA" id="ARBA00022448"/>
    </source>
</evidence>
<protein>
    <submittedName>
        <fullName evidence="19">TonB-dependent siderophore receptor</fullName>
    </submittedName>
</protein>
<dbReference type="GO" id="GO:0015344">
    <property type="term" value="F:siderophore uptake transmembrane transporter activity"/>
    <property type="evidence" value="ECO:0007669"/>
    <property type="project" value="TreeGrafter"/>
</dbReference>
<evidence type="ECO:0000256" key="5">
    <source>
        <dbReference type="ARBA" id="ARBA00022496"/>
    </source>
</evidence>
<keyword evidence="12 19" id="KW-0675">Receptor</keyword>
<feature type="domain" description="TonB-dependent receptor-like beta-barrel" evidence="17">
    <location>
        <begin position="261"/>
        <end position="675"/>
    </location>
</feature>
<dbReference type="Proteomes" id="UP000025241">
    <property type="component" value="Chromosome I"/>
</dbReference>
<dbReference type="InterPro" id="IPR012910">
    <property type="entry name" value="Plug_dom"/>
</dbReference>
<keyword evidence="10 15" id="KW-0798">TonB box</keyword>
<keyword evidence="13 14" id="KW-0998">Cell outer membrane</keyword>
<evidence type="ECO:0000256" key="4">
    <source>
        <dbReference type="ARBA" id="ARBA00022452"/>
    </source>
</evidence>